<accession>A0AAU8MGZ5</accession>
<name>A0AAU8MGZ5_PSESX</name>
<organism evidence="1">
    <name type="scientific">Pseudomonas syringae USA007</name>
    <dbReference type="NCBI Taxonomy" id="1357288"/>
    <lineage>
        <taxon>Bacteria</taxon>
        <taxon>Pseudomonadati</taxon>
        <taxon>Pseudomonadota</taxon>
        <taxon>Gammaproteobacteria</taxon>
        <taxon>Pseudomonadales</taxon>
        <taxon>Pseudomonadaceae</taxon>
        <taxon>Pseudomonas</taxon>
        <taxon>Pseudomonas syringae</taxon>
    </lineage>
</organism>
<reference evidence="1" key="1">
    <citation type="journal article" date="2014" name="Genome Announc.">
        <title>Draft Genome Sequences of a Phylogenetically Diverse Suite of Pseudomonas syringae Strains from Multiple Source Populations.</title>
        <authorList>
            <person name="Baltrus D.A."/>
            <person name="Yourstone S."/>
            <person name="Lind A."/>
            <person name="Guilbaud C."/>
            <person name="Sands D.C."/>
            <person name="Jones C.D."/>
            <person name="Morris C.E."/>
            <person name="Dangl J.L."/>
        </authorList>
    </citation>
    <scope>NUCLEOTIDE SEQUENCE</scope>
    <source>
        <strain evidence="1">USA007</strain>
    </source>
</reference>
<dbReference type="AlphaFoldDB" id="A0AAU8MGZ5"/>
<dbReference type="EMBL" id="CP159278">
    <property type="protein sequence ID" value="XCN80680.1"/>
    <property type="molecule type" value="Genomic_DNA"/>
</dbReference>
<dbReference type="RefSeq" id="WP_268744424.1">
    <property type="nucleotide sequence ID" value="NZ_CP159278.1"/>
</dbReference>
<evidence type="ECO:0000313" key="1">
    <source>
        <dbReference type="EMBL" id="XCN80680.1"/>
    </source>
</evidence>
<sequence>MSGLQQDLVRHNHPVESGGRYLYYLTIAPSRRQCFKAWVMGI</sequence>
<reference evidence="1" key="2">
    <citation type="submission" date="2024-07" db="EMBL/GenBank/DDBJ databases">
        <title>A complete genome sequence for Pseudomonas syringae USA007.</title>
        <authorList>
            <person name="Baltrus D.A."/>
        </authorList>
    </citation>
    <scope>NUCLEOTIDE SEQUENCE</scope>
    <source>
        <strain evidence="1">USA007</strain>
    </source>
</reference>
<protein>
    <submittedName>
        <fullName evidence="1">Uncharacterized protein</fullName>
    </submittedName>
</protein>
<gene>
    <name evidence="1" type="ORF">N027_18275</name>
</gene>
<proteinExistence type="predicted"/>